<organism evidence="7 8">
    <name type="scientific">Microcella humidisoli</name>
    <dbReference type="NCBI Taxonomy" id="2963406"/>
    <lineage>
        <taxon>Bacteria</taxon>
        <taxon>Bacillati</taxon>
        <taxon>Actinomycetota</taxon>
        <taxon>Actinomycetes</taxon>
        <taxon>Micrococcales</taxon>
        <taxon>Microbacteriaceae</taxon>
        <taxon>Microcella</taxon>
    </lineage>
</organism>
<keyword evidence="1" id="KW-0134">Cell wall</keyword>
<dbReference type="EMBL" id="CP101497">
    <property type="protein sequence ID" value="UTT63326.1"/>
    <property type="molecule type" value="Genomic_DNA"/>
</dbReference>
<reference evidence="7" key="1">
    <citation type="submission" date="2022-07" db="EMBL/GenBank/DDBJ databases">
        <title>Taxonomic analysis of Microcella humidisoli nov. sp., isolated from riverside soil.</title>
        <authorList>
            <person name="Molina K.M."/>
            <person name="Kim S.B."/>
        </authorList>
    </citation>
    <scope>NUCLEOTIDE SEQUENCE</scope>
    <source>
        <strain evidence="7">MMS21-STM10</strain>
    </source>
</reference>
<evidence type="ECO:0000256" key="3">
    <source>
        <dbReference type="ARBA" id="ARBA00022729"/>
    </source>
</evidence>
<evidence type="ECO:0000259" key="6">
    <source>
        <dbReference type="PROSITE" id="PS50847"/>
    </source>
</evidence>
<proteinExistence type="predicted"/>
<evidence type="ECO:0000256" key="1">
    <source>
        <dbReference type="ARBA" id="ARBA00022512"/>
    </source>
</evidence>
<dbReference type="PROSITE" id="PS50847">
    <property type="entry name" value="GRAM_POS_ANCHORING"/>
    <property type="match status" value="1"/>
</dbReference>
<evidence type="ECO:0000256" key="4">
    <source>
        <dbReference type="ARBA" id="ARBA00023088"/>
    </source>
</evidence>
<accession>A0ABY5FYW6</accession>
<feature type="signal peptide" evidence="5">
    <location>
        <begin position="1"/>
        <end position="30"/>
    </location>
</feature>
<keyword evidence="4" id="KW-0572">Peptidoglycan-anchor</keyword>
<name>A0ABY5FYW6_9MICO</name>
<evidence type="ECO:0000256" key="2">
    <source>
        <dbReference type="ARBA" id="ARBA00022525"/>
    </source>
</evidence>
<feature type="chain" id="PRO_5045936186" description="Gram-positive cocci surface proteins LPxTG domain-containing protein" evidence="5">
    <location>
        <begin position="31"/>
        <end position="418"/>
    </location>
</feature>
<evidence type="ECO:0000313" key="8">
    <source>
        <dbReference type="Proteomes" id="UP001060039"/>
    </source>
</evidence>
<dbReference type="InterPro" id="IPR019931">
    <property type="entry name" value="LPXTG_anchor"/>
</dbReference>
<keyword evidence="3 5" id="KW-0732">Signal</keyword>
<sequence>MSRSVRGVAAFSLTAVLVGAGLVAASPAAAFTARSLPPGVDFANVGTLADPDYLVDIDCSLIPDDVTYDYDTQFDYADLPIPADGVVTVSVLNCVSVELYSNSDDPRVTPQYTPLDGPDAGEAQVLGTDWESGDIDPLTATEYEVGPNTEFIVLDGDDPTGYFVIDVELLVDVADPQGDRVDELDLTIPGDADADMVVADDPQYYDEFDDLELGGVTDCGITDGNHFWASSEVVVETRGFYSFRVSDLDPISSDVDFRQPDRYMTDPFLALYSTFDPANAHLGVVGCNDDSDLDDYGDYYLTSSGTVMSDRYSQFTVELQPGTYTLVLTSYDDESEFDVTSVAAAAATPGDALDDTKGGLVPAAFGEDETGTVEIWFEASSLAATGASEVNGGMLAAGLALMTLGGLALTTRRSARSA</sequence>
<keyword evidence="8" id="KW-1185">Reference proteome</keyword>
<gene>
    <name evidence="7" type="ORF">NNL39_04275</name>
</gene>
<protein>
    <recommendedName>
        <fullName evidence="6">Gram-positive cocci surface proteins LPxTG domain-containing protein</fullName>
    </recommendedName>
</protein>
<evidence type="ECO:0000256" key="5">
    <source>
        <dbReference type="SAM" id="SignalP"/>
    </source>
</evidence>
<keyword evidence="2" id="KW-0964">Secreted</keyword>
<dbReference type="RefSeq" id="WP_255160458.1">
    <property type="nucleotide sequence ID" value="NZ_CP101497.1"/>
</dbReference>
<evidence type="ECO:0000313" key="7">
    <source>
        <dbReference type="EMBL" id="UTT63326.1"/>
    </source>
</evidence>
<feature type="domain" description="Gram-positive cocci surface proteins LPxTG" evidence="6">
    <location>
        <begin position="382"/>
        <end position="418"/>
    </location>
</feature>
<dbReference type="Proteomes" id="UP001060039">
    <property type="component" value="Chromosome"/>
</dbReference>